<dbReference type="SUPFAM" id="SSF50630">
    <property type="entry name" value="Acid proteases"/>
    <property type="match status" value="1"/>
</dbReference>
<proteinExistence type="predicted"/>
<dbReference type="Gene3D" id="2.40.70.10">
    <property type="entry name" value="Acid Proteases"/>
    <property type="match status" value="1"/>
</dbReference>
<protein>
    <submittedName>
        <fullName evidence="1">Uncharacterized protein</fullName>
    </submittedName>
</protein>
<gene>
    <name evidence="1" type="ORF">N1851_025866</name>
</gene>
<keyword evidence="2" id="KW-1185">Reference proteome</keyword>
<dbReference type="Proteomes" id="UP001174136">
    <property type="component" value="Unassembled WGS sequence"/>
</dbReference>
<dbReference type="AlphaFoldDB" id="A0AA47MD28"/>
<dbReference type="CDD" id="cd00303">
    <property type="entry name" value="retropepsin_like"/>
    <property type="match status" value="1"/>
</dbReference>
<organism evidence="1 2">
    <name type="scientific">Merluccius polli</name>
    <name type="common">Benguela hake</name>
    <name type="synonym">Merluccius cadenati</name>
    <dbReference type="NCBI Taxonomy" id="89951"/>
    <lineage>
        <taxon>Eukaryota</taxon>
        <taxon>Metazoa</taxon>
        <taxon>Chordata</taxon>
        <taxon>Craniata</taxon>
        <taxon>Vertebrata</taxon>
        <taxon>Euteleostomi</taxon>
        <taxon>Actinopterygii</taxon>
        <taxon>Neopterygii</taxon>
        <taxon>Teleostei</taxon>
        <taxon>Neoteleostei</taxon>
        <taxon>Acanthomorphata</taxon>
        <taxon>Zeiogadaria</taxon>
        <taxon>Gadariae</taxon>
        <taxon>Gadiformes</taxon>
        <taxon>Gadoidei</taxon>
        <taxon>Merlucciidae</taxon>
        <taxon>Merluccius</taxon>
    </lineage>
</organism>
<sequence length="345" mass="39400">MLTFHLPQLELATPMGRQCLVECYLNGHQLQALWDTGSQVSIIDEKWKEEYLPTTKLRDVSEILDSSEGLTLTAANGTEMPYTGWIEATFRLASETDQAGELIIPMLVMKGWHLSHPIIGFNTEKTTQYNTVRKAFPGLRRNKVRALIQAVSADQVDEYTVKTKREENLVSKHSIIQVNCRVAAQPFKDDMTMLFQPDPNPQWPDGLEFFDTLVRVKEGTLPVITIEVSNHTEHDIFYLPEKAETPATVSHTSVKPTSNASEQWDPPVDLSHLGEDQRQVAQQMLREECQSFSREWAKLTVNDDGILYRTTSARKQLVLPETYKRKVLEELHNNMDTKVLTVQYL</sequence>
<accession>A0AA47MD28</accession>
<evidence type="ECO:0000313" key="1">
    <source>
        <dbReference type="EMBL" id="KAK0137920.1"/>
    </source>
</evidence>
<name>A0AA47MD28_MERPO</name>
<dbReference type="EMBL" id="JAOPHQ010004842">
    <property type="protein sequence ID" value="KAK0137920.1"/>
    <property type="molecule type" value="Genomic_DNA"/>
</dbReference>
<comment type="caution">
    <text evidence="1">The sequence shown here is derived from an EMBL/GenBank/DDBJ whole genome shotgun (WGS) entry which is preliminary data.</text>
</comment>
<dbReference type="InterPro" id="IPR021109">
    <property type="entry name" value="Peptidase_aspartic_dom_sf"/>
</dbReference>
<reference evidence="1" key="1">
    <citation type="journal article" date="2023" name="Front. Mar. Sci.">
        <title>A new Merluccius polli reference genome to investigate the effects of global change in West African waters.</title>
        <authorList>
            <person name="Mateo J.L."/>
            <person name="Blanco-Fernandez C."/>
            <person name="Garcia-Vazquez E."/>
            <person name="Machado-Schiaffino G."/>
        </authorList>
    </citation>
    <scope>NUCLEOTIDE SEQUENCE</scope>
    <source>
        <strain evidence="1">C29</strain>
        <tissue evidence="1">Fin</tissue>
    </source>
</reference>
<evidence type="ECO:0000313" key="2">
    <source>
        <dbReference type="Proteomes" id="UP001174136"/>
    </source>
</evidence>